<feature type="non-terminal residue" evidence="1">
    <location>
        <position position="1"/>
    </location>
</feature>
<dbReference type="Proteomes" id="UP001145114">
    <property type="component" value="Unassembled WGS sequence"/>
</dbReference>
<accession>A0ACC1HTT9</accession>
<evidence type="ECO:0000313" key="2">
    <source>
        <dbReference type="Proteomes" id="UP001145114"/>
    </source>
</evidence>
<evidence type="ECO:0000313" key="1">
    <source>
        <dbReference type="EMBL" id="KAJ1679066.1"/>
    </source>
</evidence>
<sequence length="286" mass="30717">VADLGLQDQVVTVDRAAPATLNRFLFFGGRQRALPVKPVHLLTRFARPLWGAPYTVLRDLLAPRNGPPADPAAGDDRESVGSLVSQRLGSALDDNVVSAVINGIYVAGTRVLSSRAAATPLWRSERSTGSVLLGLHLPLEGRPSGPEGGEEGPWQLQRSAGAQALWARLEAASMYSFRGGMQTLTDQLAERLVNSSNVTLIRGRAWLRRDPAGGLPRLGVAGGTHFRDILGDPATVLRVDLLRHAMDTMRRALGVSREPVLAAAHVQRQCISAYPVGYVGMLEEVD</sequence>
<comment type="caution">
    <text evidence="1">The sequence shown here is derived from an EMBL/GenBank/DDBJ whole genome shotgun (WGS) entry which is preliminary data.</text>
</comment>
<organism evidence="1 2">
    <name type="scientific">Spiromyces aspiralis</name>
    <dbReference type="NCBI Taxonomy" id="68401"/>
    <lineage>
        <taxon>Eukaryota</taxon>
        <taxon>Fungi</taxon>
        <taxon>Fungi incertae sedis</taxon>
        <taxon>Zoopagomycota</taxon>
        <taxon>Kickxellomycotina</taxon>
        <taxon>Kickxellomycetes</taxon>
        <taxon>Kickxellales</taxon>
        <taxon>Kickxellaceae</taxon>
        <taxon>Spiromyces</taxon>
    </lineage>
</organism>
<keyword evidence="2" id="KW-1185">Reference proteome</keyword>
<dbReference type="EMBL" id="JAMZIH010000629">
    <property type="protein sequence ID" value="KAJ1679066.1"/>
    <property type="molecule type" value="Genomic_DNA"/>
</dbReference>
<proteinExistence type="predicted"/>
<name>A0ACC1HTT9_9FUNG</name>
<gene>
    <name evidence="1" type="primary">HEM14_1</name>
    <name evidence="1" type="ORF">EV182_002797</name>
</gene>
<protein>
    <submittedName>
        <fullName evidence="1">Oxygen-dependent protoporphyrinogen oxidase</fullName>
    </submittedName>
</protein>
<reference evidence="1" key="1">
    <citation type="submission" date="2022-06" db="EMBL/GenBank/DDBJ databases">
        <title>Phylogenomic reconstructions and comparative analyses of Kickxellomycotina fungi.</title>
        <authorList>
            <person name="Reynolds N.K."/>
            <person name="Stajich J.E."/>
            <person name="Barry K."/>
            <person name="Grigoriev I.V."/>
            <person name="Crous P."/>
            <person name="Smith M.E."/>
        </authorList>
    </citation>
    <scope>NUCLEOTIDE SEQUENCE</scope>
    <source>
        <strain evidence="1">RSA 2271</strain>
    </source>
</reference>